<accession>A0A538U128</accession>
<gene>
    <name evidence="6" type="ORF">E6K81_14650</name>
</gene>
<dbReference type="GO" id="GO:0003700">
    <property type="term" value="F:DNA-binding transcription factor activity"/>
    <property type="evidence" value="ECO:0007669"/>
    <property type="project" value="InterPro"/>
</dbReference>
<evidence type="ECO:0000256" key="2">
    <source>
        <dbReference type="ARBA" id="ARBA00023125"/>
    </source>
</evidence>
<proteinExistence type="predicted"/>
<dbReference type="Gene3D" id="1.10.10.60">
    <property type="entry name" value="Homeodomain-like"/>
    <property type="match status" value="1"/>
</dbReference>
<dbReference type="PANTHER" id="PTHR46796">
    <property type="entry name" value="HTH-TYPE TRANSCRIPTIONAL ACTIVATOR RHAS-RELATED"/>
    <property type="match status" value="1"/>
</dbReference>
<name>A0A538U128_UNCEI</name>
<dbReference type="EMBL" id="VBPB01000296">
    <property type="protein sequence ID" value="TMQ69592.1"/>
    <property type="molecule type" value="Genomic_DNA"/>
</dbReference>
<feature type="compositionally biased region" description="Basic residues" evidence="4">
    <location>
        <begin position="294"/>
        <end position="310"/>
    </location>
</feature>
<protein>
    <submittedName>
        <fullName evidence="6">Helix-turn-helix transcriptional regulator</fullName>
    </submittedName>
</protein>
<feature type="domain" description="HTH araC/xylS-type" evidence="5">
    <location>
        <begin position="160"/>
        <end position="261"/>
    </location>
</feature>
<keyword evidence="1" id="KW-0805">Transcription regulation</keyword>
<sequence length="310" mass="34205">MALAYQEWLPSDGLRGTILTFWSVAGEGSSVPSPTILPDAYVEIVVNLGDSVTLLGPAFAGRQPARVVVGLLERAIPMRYGRQVRAFGIRLHPARAAGFLGVAAAHLANQLTRLGRLAPQCDARVAQWLRGDPQLESAQDRSALEALLEEPWRQSQGSDRLVVRAVDRLLGAEAPVTVVELARELGVTPRHLQRRFVATVGTAPKRLERLARFARTWQQATMGPVLGWAELAYANGYADQAHLVREFRAFGANPPTHLFTPEWYDKTTVRRTNAWSHEVRVVQSHRGGNDPPLTHRRRTPAPPAKGRHST</sequence>
<evidence type="ECO:0000256" key="3">
    <source>
        <dbReference type="ARBA" id="ARBA00023163"/>
    </source>
</evidence>
<dbReference type="SMART" id="SM00342">
    <property type="entry name" value="HTH_ARAC"/>
    <property type="match status" value="1"/>
</dbReference>
<dbReference type="InterPro" id="IPR046532">
    <property type="entry name" value="DUF6597"/>
</dbReference>
<dbReference type="GO" id="GO:0043565">
    <property type="term" value="F:sequence-specific DNA binding"/>
    <property type="evidence" value="ECO:0007669"/>
    <property type="project" value="InterPro"/>
</dbReference>
<dbReference type="AlphaFoldDB" id="A0A538U128"/>
<dbReference type="Pfam" id="PF12833">
    <property type="entry name" value="HTH_18"/>
    <property type="match status" value="1"/>
</dbReference>
<evidence type="ECO:0000259" key="5">
    <source>
        <dbReference type="PROSITE" id="PS01124"/>
    </source>
</evidence>
<organism evidence="6 7">
    <name type="scientific">Eiseniibacteriota bacterium</name>
    <dbReference type="NCBI Taxonomy" id="2212470"/>
    <lineage>
        <taxon>Bacteria</taxon>
        <taxon>Candidatus Eiseniibacteriota</taxon>
    </lineage>
</organism>
<dbReference type="Pfam" id="PF20240">
    <property type="entry name" value="DUF6597"/>
    <property type="match status" value="1"/>
</dbReference>
<feature type="region of interest" description="Disordered" evidence="4">
    <location>
        <begin position="281"/>
        <end position="310"/>
    </location>
</feature>
<keyword evidence="2" id="KW-0238">DNA-binding</keyword>
<dbReference type="InterPro" id="IPR018060">
    <property type="entry name" value="HTH_AraC"/>
</dbReference>
<evidence type="ECO:0000256" key="1">
    <source>
        <dbReference type="ARBA" id="ARBA00023015"/>
    </source>
</evidence>
<dbReference type="Proteomes" id="UP000319771">
    <property type="component" value="Unassembled WGS sequence"/>
</dbReference>
<dbReference type="PANTHER" id="PTHR46796:SF15">
    <property type="entry name" value="BLL1074 PROTEIN"/>
    <property type="match status" value="1"/>
</dbReference>
<keyword evidence="3" id="KW-0804">Transcription</keyword>
<dbReference type="PROSITE" id="PS01124">
    <property type="entry name" value="HTH_ARAC_FAMILY_2"/>
    <property type="match status" value="1"/>
</dbReference>
<dbReference type="InterPro" id="IPR050204">
    <property type="entry name" value="AraC_XylS_family_regulators"/>
</dbReference>
<evidence type="ECO:0000256" key="4">
    <source>
        <dbReference type="SAM" id="MobiDB-lite"/>
    </source>
</evidence>
<reference evidence="6 7" key="1">
    <citation type="journal article" date="2019" name="Nat. Microbiol.">
        <title>Mediterranean grassland soil C-N compound turnover is dependent on rainfall and depth, and is mediated by genomically divergent microorganisms.</title>
        <authorList>
            <person name="Diamond S."/>
            <person name="Andeer P.F."/>
            <person name="Li Z."/>
            <person name="Crits-Christoph A."/>
            <person name="Burstein D."/>
            <person name="Anantharaman K."/>
            <person name="Lane K.R."/>
            <person name="Thomas B.C."/>
            <person name="Pan C."/>
            <person name="Northen T.R."/>
            <person name="Banfield J.F."/>
        </authorList>
    </citation>
    <scope>NUCLEOTIDE SEQUENCE [LARGE SCALE GENOMIC DNA]</scope>
    <source>
        <strain evidence="6">WS_11</strain>
    </source>
</reference>
<evidence type="ECO:0000313" key="7">
    <source>
        <dbReference type="Proteomes" id="UP000319771"/>
    </source>
</evidence>
<evidence type="ECO:0000313" key="6">
    <source>
        <dbReference type="EMBL" id="TMQ69592.1"/>
    </source>
</evidence>
<comment type="caution">
    <text evidence="6">The sequence shown here is derived from an EMBL/GenBank/DDBJ whole genome shotgun (WGS) entry which is preliminary data.</text>
</comment>